<accession>A0AAD7NJV7</accession>
<feature type="compositionally biased region" description="Basic residues" evidence="1">
    <location>
        <begin position="489"/>
        <end position="499"/>
    </location>
</feature>
<feature type="compositionally biased region" description="Low complexity" evidence="1">
    <location>
        <begin position="132"/>
        <end position="147"/>
    </location>
</feature>
<comment type="caution">
    <text evidence="2">The sequence shown here is derived from an EMBL/GenBank/DDBJ whole genome shotgun (WGS) entry which is preliminary data.</text>
</comment>
<feature type="region of interest" description="Disordered" evidence="1">
    <location>
        <begin position="33"/>
        <end position="63"/>
    </location>
</feature>
<feature type="compositionally biased region" description="Low complexity" evidence="1">
    <location>
        <begin position="33"/>
        <end position="43"/>
    </location>
</feature>
<feature type="compositionally biased region" description="Low complexity" evidence="1">
    <location>
        <begin position="327"/>
        <end position="343"/>
    </location>
</feature>
<evidence type="ECO:0000256" key="1">
    <source>
        <dbReference type="SAM" id="MobiDB-lite"/>
    </source>
</evidence>
<dbReference type="Proteomes" id="UP001215598">
    <property type="component" value="Unassembled WGS sequence"/>
</dbReference>
<feature type="compositionally biased region" description="Polar residues" evidence="1">
    <location>
        <begin position="447"/>
        <end position="459"/>
    </location>
</feature>
<dbReference type="EMBL" id="JARKIB010000030">
    <property type="protein sequence ID" value="KAJ7763460.1"/>
    <property type="molecule type" value="Genomic_DNA"/>
</dbReference>
<feature type="region of interest" description="Disordered" evidence="1">
    <location>
        <begin position="127"/>
        <end position="147"/>
    </location>
</feature>
<name>A0AAD7NJV7_9AGAR</name>
<feature type="region of interest" description="Disordered" evidence="1">
    <location>
        <begin position="307"/>
        <end position="503"/>
    </location>
</feature>
<feature type="compositionally biased region" description="Pro residues" evidence="1">
    <location>
        <begin position="369"/>
        <end position="379"/>
    </location>
</feature>
<evidence type="ECO:0000313" key="2">
    <source>
        <dbReference type="EMBL" id="KAJ7763460.1"/>
    </source>
</evidence>
<organism evidence="2 3">
    <name type="scientific">Mycena metata</name>
    <dbReference type="NCBI Taxonomy" id="1033252"/>
    <lineage>
        <taxon>Eukaryota</taxon>
        <taxon>Fungi</taxon>
        <taxon>Dikarya</taxon>
        <taxon>Basidiomycota</taxon>
        <taxon>Agaricomycotina</taxon>
        <taxon>Agaricomycetes</taxon>
        <taxon>Agaricomycetidae</taxon>
        <taxon>Agaricales</taxon>
        <taxon>Marasmiineae</taxon>
        <taxon>Mycenaceae</taxon>
        <taxon>Mycena</taxon>
    </lineage>
</organism>
<keyword evidence="3" id="KW-1185">Reference proteome</keyword>
<proteinExistence type="predicted"/>
<protein>
    <submittedName>
        <fullName evidence="2">Uncharacterized protein</fullName>
    </submittedName>
</protein>
<evidence type="ECO:0000313" key="3">
    <source>
        <dbReference type="Proteomes" id="UP001215598"/>
    </source>
</evidence>
<feature type="compositionally biased region" description="Acidic residues" evidence="1">
    <location>
        <begin position="308"/>
        <end position="318"/>
    </location>
</feature>
<gene>
    <name evidence="2" type="ORF">B0H16DRAFT_1804630</name>
</gene>
<feature type="compositionally biased region" description="Low complexity" evidence="1">
    <location>
        <begin position="54"/>
        <end position="63"/>
    </location>
</feature>
<feature type="compositionally biased region" description="Low complexity" evidence="1">
    <location>
        <begin position="380"/>
        <end position="446"/>
    </location>
</feature>
<sequence length="610" mass="66513">MDEIYSIPSFSGEDESWNWPSFDTGSDASSSSMYSFTGSTSNSNTASLHHPNLYPMQHQQNPQQYQQYRMPSYAQAQAVRDHALCLLTNLTVSLEISMASHADLVMANNTTYIDLLQRYSTLTEQHRRLHTHPSPASSSSLHPPTMSLPSTSPLFILPGATDLADPKEFPLVRWWNRADFTRSQPKKKTTTMNSESGKRGGSRAAKDINVMHQYLENKDGTEVSGLAAKAMRGHQRTIFREIKKRAPDELPATWGNASLSVVNYHRSEMYKAYPSLCLCLSHWKLDLMATTAYPSWYKKNVKNKQTDFESDSDSEQSDANDTPPPSSTIGSSSSSASSSNASGRPKIPAKRTKKFTSSQQPKKRKTMPSPSPDPSPPPEAATISSNPSSDSSALSSSASPSVSAASPIAAQVENSTLSGSPAVSPSSSTMDLPSPAPLAHSSLSNPTNSSVTAPTTTIVNPIDEEFGPPSGPTQRSDAADAAVASNPKKANKQAKKRPSKSSTPENLFYIDYLRTNSPVTAVEFKTLFSKLTSEELEGWKKKSTEQARAKKDSRAQATAAAEGVASDWIGFLPFTLQRKDLNVRIPDKKDTTPLLLEIEDRIKSRKLCIV</sequence>
<reference evidence="2" key="1">
    <citation type="submission" date="2023-03" db="EMBL/GenBank/DDBJ databases">
        <title>Massive genome expansion in bonnet fungi (Mycena s.s.) driven by repeated elements and novel gene families across ecological guilds.</title>
        <authorList>
            <consortium name="Lawrence Berkeley National Laboratory"/>
            <person name="Harder C.B."/>
            <person name="Miyauchi S."/>
            <person name="Viragh M."/>
            <person name="Kuo A."/>
            <person name="Thoen E."/>
            <person name="Andreopoulos B."/>
            <person name="Lu D."/>
            <person name="Skrede I."/>
            <person name="Drula E."/>
            <person name="Henrissat B."/>
            <person name="Morin E."/>
            <person name="Kohler A."/>
            <person name="Barry K."/>
            <person name="LaButti K."/>
            <person name="Morin E."/>
            <person name="Salamov A."/>
            <person name="Lipzen A."/>
            <person name="Mereny Z."/>
            <person name="Hegedus B."/>
            <person name="Baldrian P."/>
            <person name="Stursova M."/>
            <person name="Weitz H."/>
            <person name="Taylor A."/>
            <person name="Grigoriev I.V."/>
            <person name="Nagy L.G."/>
            <person name="Martin F."/>
            <person name="Kauserud H."/>
        </authorList>
    </citation>
    <scope>NUCLEOTIDE SEQUENCE</scope>
    <source>
        <strain evidence="2">CBHHK182m</strain>
    </source>
</reference>
<feature type="region of interest" description="Disordered" evidence="1">
    <location>
        <begin position="183"/>
        <end position="202"/>
    </location>
</feature>
<dbReference type="AlphaFoldDB" id="A0AAD7NJV7"/>